<dbReference type="GO" id="GO:0019226">
    <property type="term" value="P:transmission of nerve impulse"/>
    <property type="evidence" value="ECO:0007669"/>
    <property type="project" value="TreeGrafter"/>
</dbReference>
<dbReference type="Proteomes" id="UP000678393">
    <property type="component" value="Unassembled WGS sequence"/>
</dbReference>
<dbReference type="GO" id="GO:0098970">
    <property type="term" value="P:postsynaptic neurotransmitter receptor diffusion trapping"/>
    <property type="evidence" value="ECO:0007669"/>
    <property type="project" value="TreeGrafter"/>
</dbReference>
<dbReference type="InterPro" id="IPR008368">
    <property type="entry name" value="VDCC_gsu"/>
</dbReference>
<gene>
    <name evidence="7" type="ORF">CUNI_LOCUS21898</name>
</gene>
<keyword evidence="5 6" id="KW-0472">Membrane</keyword>
<dbReference type="GO" id="GO:0016247">
    <property type="term" value="F:channel regulator activity"/>
    <property type="evidence" value="ECO:0007669"/>
    <property type="project" value="TreeGrafter"/>
</dbReference>
<reference evidence="7" key="1">
    <citation type="submission" date="2021-04" db="EMBL/GenBank/DDBJ databases">
        <authorList>
            <consortium name="Molecular Ecology Group"/>
        </authorList>
    </citation>
    <scope>NUCLEOTIDE SEQUENCE</scope>
</reference>
<evidence type="ECO:0000313" key="7">
    <source>
        <dbReference type="EMBL" id="CAG5136340.1"/>
    </source>
</evidence>
<dbReference type="InterPro" id="IPR004031">
    <property type="entry name" value="PMP22/EMP/MP20/Claudin"/>
</dbReference>
<dbReference type="GO" id="GO:0005245">
    <property type="term" value="F:voltage-gated calcium channel activity"/>
    <property type="evidence" value="ECO:0007669"/>
    <property type="project" value="TreeGrafter"/>
</dbReference>
<dbReference type="GO" id="GO:0098839">
    <property type="term" value="C:postsynaptic density membrane"/>
    <property type="evidence" value="ECO:0007669"/>
    <property type="project" value="TreeGrafter"/>
</dbReference>
<feature type="transmembrane region" description="Helical" evidence="6">
    <location>
        <begin position="108"/>
        <end position="130"/>
    </location>
</feature>
<dbReference type="InterPro" id="IPR051072">
    <property type="entry name" value="CACNG_subunit"/>
</dbReference>
<dbReference type="PANTHER" id="PTHR12107">
    <property type="entry name" value="VOLTAGE-DEPENDENT CALCIUM CHANNEL GAMMA SUBUNIT"/>
    <property type="match status" value="1"/>
</dbReference>
<keyword evidence="8" id="KW-1185">Reference proteome</keyword>
<dbReference type="GO" id="GO:0099590">
    <property type="term" value="P:neurotransmitter receptor internalization"/>
    <property type="evidence" value="ECO:0007669"/>
    <property type="project" value="TreeGrafter"/>
</dbReference>
<feature type="transmembrane region" description="Helical" evidence="6">
    <location>
        <begin position="182"/>
        <end position="208"/>
    </location>
</feature>
<dbReference type="EMBL" id="CAJHNH020008521">
    <property type="protein sequence ID" value="CAG5136340.1"/>
    <property type="molecule type" value="Genomic_DNA"/>
</dbReference>
<proteinExistence type="inferred from homology"/>
<dbReference type="PRINTS" id="PR01792">
    <property type="entry name" value="VDCCGAMMA"/>
</dbReference>
<dbReference type="PANTHER" id="PTHR12107:SF0">
    <property type="entry name" value="STARGAZIN (MAMMALIAN CALCIUM CHANNEL) HOMOLOG"/>
    <property type="match status" value="1"/>
</dbReference>
<evidence type="ECO:0000313" key="8">
    <source>
        <dbReference type="Proteomes" id="UP000678393"/>
    </source>
</evidence>
<keyword evidence="4 6" id="KW-1133">Transmembrane helix</keyword>
<comment type="subcellular location">
    <subcellularLocation>
        <location evidence="1">Membrane</location>
        <topology evidence="1">Multi-pass membrane protein</topology>
    </subcellularLocation>
</comment>
<feature type="transmembrane region" description="Helical" evidence="6">
    <location>
        <begin position="137"/>
        <end position="162"/>
    </location>
</feature>
<evidence type="ECO:0000256" key="4">
    <source>
        <dbReference type="ARBA" id="ARBA00022989"/>
    </source>
</evidence>
<accession>A0A8S4A6X3</accession>
<comment type="caution">
    <text evidence="7">The sequence shown here is derived from an EMBL/GenBank/DDBJ whole genome shotgun (WGS) entry which is preliminary data.</text>
</comment>
<evidence type="ECO:0000256" key="1">
    <source>
        <dbReference type="ARBA" id="ARBA00004141"/>
    </source>
</evidence>
<evidence type="ECO:0000256" key="6">
    <source>
        <dbReference type="SAM" id="Phobius"/>
    </source>
</evidence>
<evidence type="ECO:0000256" key="2">
    <source>
        <dbReference type="ARBA" id="ARBA00007111"/>
    </source>
</evidence>
<dbReference type="GO" id="GO:0051968">
    <property type="term" value="P:positive regulation of synaptic transmission, glutamatergic"/>
    <property type="evidence" value="ECO:0007669"/>
    <property type="project" value="TreeGrafter"/>
</dbReference>
<dbReference type="Gene3D" id="1.20.140.150">
    <property type="match status" value="1"/>
</dbReference>
<dbReference type="Pfam" id="PF13903">
    <property type="entry name" value="Claudin_2"/>
    <property type="match status" value="1"/>
</dbReference>
<feature type="transmembrane region" description="Helical" evidence="6">
    <location>
        <begin position="7"/>
        <end position="26"/>
    </location>
</feature>
<name>A0A8S4A6X3_9EUPU</name>
<dbReference type="GO" id="GO:0032281">
    <property type="term" value="C:AMPA glutamate receptor complex"/>
    <property type="evidence" value="ECO:0007669"/>
    <property type="project" value="TreeGrafter"/>
</dbReference>
<comment type="similarity">
    <text evidence="2">Belongs to the PMP-22/EMP/MP20 family. CACNG subfamily.</text>
</comment>
<keyword evidence="3 6" id="KW-0812">Transmembrane</keyword>
<dbReference type="AlphaFoldDB" id="A0A8S4A6X3"/>
<organism evidence="7 8">
    <name type="scientific">Candidula unifasciata</name>
    <dbReference type="NCBI Taxonomy" id="100452"/>
    <lineage>
        <taxon>Eukaryota</taxon>
        <taxon>Metazoa</taxon>
        <taxon>Spiralia</taxon>
        <taxon>Lophotrochozoa</taxon>
        <taxon>Mollusca</taxon>
        <taxon>Gastropoda</taxon>
        <taxon>Heterobranchia</taxon>
        <taxon>Euthyneura</taxon>
        <taxon>Panpulmonata</taxon>
        <taxon>Eupulmonata</taxon>
        <taxon>Stylommatophora</taxon>
        <taxon>Helicina</taxon>
        <taxon>Helicoidea</taxon>
        <taxon>Geomitridae</taxon>
        <taxon>Candidula</taxon>
    </lineage>
</organism>
<evidence type="ECO:0000256" key="3">
    <source>
        <dbReference type="ARBA" id="ARBA00022692"/>
    </source>
</evidence>
<dbReference type="OrthoDB" id="5917530at2759"/>
<dbReference type="GO" id="GO:0098943">
    <property type="term" value="P:neurotransmitter receptor transport, postsynaptic endosome to lysosome"/>
    <property type="evidence" value="ECO:0007669"/>
    <property type="project" value="TreeGrafter"/>
</dbReference>
<evidence type="ECO:0000256" key="5">
    <source>
        <dbReference type="ARBA" id="ARBA00023136"/>
    </source>
</evidence>
<sequence length="273" mass="29622">MCTVYKLTVLSFVLGAMSVGLFSLAVSTDSWLLTREALSIDPELLGNATIGLIWIRVWTGLWRLCMVSEEVPDIISCMAISYEVKGTGRGELLSTTSFTIIASARRSVALTLSSLILSVVAVIFSVTGNIRKDSKTLIGGVLFILSGLSLATGMILYISAINDEVGYRASTHKRSGGFSYQYGWSFFTAGFGFLSSEVAAVVTISLFLRRNAKLEDMTRIIPGLEDKVISRGQQNGTYFGGSSNDRYQFCHSQTNSSSCFHLCGGQHHVFVSA</sequence>
<protein>
    <submittedName>
        <fullName evidence="7">Uncharacterized protein</fullName>
    </submittedName>
</protein>